<dbReference type="GO" id="GO:0055085">
    <property type="term" value="P:transmembrane transport"/>
    <property type="evidence" value="ECO:0007669"/>
    <property type="project" value="InterPro"/>
</dbReference>
<dbReference type="PANTHER" id="PTHR33446:SF14">
    <property type="entry name" value="PROTEIN TONB"/>
    <property type="match status" value="1"/>
</dbReference>
<dbReference type="Pfam" id="PF03544">
    <property type="entry name" value="TonB_C"/>
    <property type="match status" value="1"/>
</dbReference>
<evidence type="ECO:0000256" key="5">
    <source>
        <dbReference type="ARBA" id="ARBA00022519"/>
    </source>
</evidence>
<evidence type="ECO:0000313" key="13">
    <source>
        <dbReference type="Proteomes" id="UP000095131"/>
    </source>
</evidence>
<evidence type="ECO:0000256" key="8">
    <source>
        <dbReference type="ARBA" id="ARBA00022989"/>
    </source>
</evidence>
<evidence type="ECO:0000256" key="10">
    <source>
        <dbReference type="RuleBase" id="RU362123"/>
    </source>
</evidence>
<protein>
    <recommendedName>
        <fullName evidence="10">Protein TonB</fullName>
    </recommendedName>
</protein>
<dbReference type="InterPro" id="IPR006260">
    <property type="entry name" value="TonB/TolA_C"/>
</dbReference>
<keyword evidence="4 10" id="KW-1003">Cell membrane</keyword>
<dbReference type="PROSITE" id="PS52015">
    <property type="entry name" value="TONB_CTD"/>
    <property type="match status" value="1"/>
</dbReference>
<evidence type="ECO:0000256" key="4">
    <source>
        <dbReference type="ARBA" id="ARBA00022475"/>
    </source>
</evidence>
<comment type="caution">
    <text evidence="12">The sequence shown here is derived from an EMBL/GenBank/DDBJ whole genome shotgun (WGS) entry which is preliminary data.</text>
</comment>
<evidence type="ECO:0000256" key="3">
    <source>
        <dbReference type="ARBA" id="ARBA00022448"/>
    </source>
</evidence>
<dbReference type="RefSeq" id="WP_005599191.1">
    <property type="nucleotide sequence ID" value="NZ_CP016307.1"/>
</dbReference>
<dbReference type="GO" id="GO:0015031">
    <property type="term" value="P:protein transport"/>
    <property type="evidence" value="ECO:0007669"/>
    <property type="project" value="UniProtKB-UniRule"/>
</dbReference>
<evidence type="ECO:0000256" key="7">
    <source>
        <dbReference type="ARBA" id="ARBA00022927"/>
    </source>
</evidence>
<dbReference type="Proteomes" id="UP000095131">
    <property type="component" value="Unassembled WGS sequence"/>
</dbReference>
<keyword evidence="9" id="KW-0472">Membrane</keyword>
<keyword evidence="8" id="KW-1133">Transmembrane helix</keyword>
<dbReference type="GO" id="GO:0005886">
    <property type="term" value="C:plasma membrane"/>
    <property type="evidence" value="ECO:0007669"/>
    <property type="project" value="UniProtKB-SubCell"/>
</dbReference>
<dbReference type="InterPro" id="IPR051045">
    <property type="entry name" value="TonB-dependent_transducer"/>
</dbReference>
<dbReference type="EMBL" id="MDCJ01000002">
    <property type="protein sequence ID" value="ODS11496.1"/>
    <property type="molecule type" value="Genomic_DNA"/>
</dbReference>
<keyword evidence="7 10" id="KW-0653">Protein transport</keyword>
<dbReference type="PRINTS" id="PR01374">
    <property type="entry name" value="TONBPROTEIN"/>
</dbReference>
<dbReference type="GO" id="GO:0030288">
    <property type="term" value="C:outer membrane-bounded periplasmic space"/>
    <property type="evidence" value="ECO:0007669"/>
    <property type="project" value="InterPro"/>
</dbReference>
<dbReference type="PATRIC" id="fig|45658.6.peg.1761"/>
<evidence type="ECO:0000259" key="11">
    <source>
        <dbReference type="PROSITE" id="PS52015"/>
    </source>
</evidence>
<dbReference type="InterPro" id="IPR003538">
    <property type="entry name" value="TonB"/>
</dbReference>
<dbReference type="SUPFAM" id="SSF74653">
    <property type="entry name" value="TolA/TonB C-terminal domain"/>
    <property type="match status" value="1"/>
</dbReference>
<dbReference type="PANTHER" id="PTHR33446">
    <property type="entry name" value="PROTEIN TONB-RELATED"/>
    <property type="match status" value="1"/>
</dbReference>
<dbReference type="NCBIfam" id="TIGR01352">
    <property type="entry name" value="tonB_Cterm"/>
    <property type="match status" value="1"/>
</dbReference>
<name>A0A1B1NPE3_9VIBR</name>
<dbReference type="InterPro" id="IPR037682">
    <property type="entry name" value="TonB_C"/>
</dbReference>
<dbReference type="KEGG" id="vsc:VSVS12_01800"/>
<accession>A0A1B1NPE3</accession>
<evidence type="ECO:0000256" key="2">
    <source>
        <dbReference type="ARBA" id="ARBA00006555"/>
    </source>
</evidence>
<dbReference type="GO" id="GO:0015891">
    <property type="term" value="P:siderophore transport"/>
    <property type="evidence" value="ECO:0007669"/>
    <property type="project" value="InterPro"/>
</dbReference>
<sequence>MLRVLFALPIAGVIALALFSFMAWMVDGGHRRAPEPSEALSFNMVMVENEQDVQRRQRSVPEQPKAPEVPDQAPVSQAKNQVTNVSPMAMQPMLGLSTTIDGLAINAPTFGDFGVNQQAMPLYRVEPRYPARALKRGAQGYVVLKFTIDPTGRPQDIEVLEANPKRMFEKEAIRALKKWKYQPKVEDGNALAQLGQTVRLEFKLAK</sequence>
<dbReference type="AlphaFoldDB" id="A0A1B1NPE3"/>
<proteinExistence type="inferred from homology"/>
<evidence type="ECO:0000256" key="6">
    <source>
        <dbReference type="ARBA" id="ARBA00022692"/>
    </source>
</evidence>
<comment type="subcellular location">
    <subcellularLocation>
        <location evidence="1 10">Cell inner membrane</location>
        <topology evidence="1 10">Single-pass membrane protein</topology>
        <orientation evidence="1 10">Periplasmic side</orientation>
    </subcellularLocation>
</comment>
<comment type="similarity">
    <text evidence="2 10">Belongs to the TonB family.</text>
</comment>
<keyword evidence="3 10" id="KW-0813">Transport</keyword>
<feature type="domain" description="TonB C-terminal" evidence="11">
    <location>
        <begin position="114"/>
        <end position="206"/>
    </location>
</feature>
<reference evidence="12 13" key="1">
    <citation type="submission" date="2016-08" db="EMBL/GenBank/DDBJ databases">
        <title>Genome sequencing of Vibrio scophthalmi strain FP3289, an isolated from Paralichthys olivaceus.</title>
        <authorList>
            <person name="Han H.-J."/>
        </authorList>
    </citation>
    <scope>NUCLEOTIDE SEQUENCE [LARGE SCALE GENOMIC DNA]</scope>
    <source>
        <strain evidence="12 13">FP3289</strain>
    </source>
</reference>
<dbReference type="Gene3D" id="3.30.1150.10">
    <property type="match status" value="1"/>
</dbReference>
<gene>
    <name evidence="12" type="ORF">VSF3289_01763</name>
</gene>
<dbReference type="GO" id="GO:0031992">
    <property type="term" value="F:energy transducer activity"/>
    <property type="evidence" value="ECO:0007669"/>
    <property type="project" value="InterPro"/>
</dbReference>
<comment type="function">
    <text evidence="10">Interacts with outer membrane receptor proteins that carry out high-affinity binding and energy dependent uptake into the periplasmic space of specific substrates. It could act to transduce energy from the cytoplasmic membrane to specific energy-requiring processes in the outer membrane, resulting in the release into the periplasm of ligands bound by these outer membrane proteins.</text>
</comment>
<keyword evidence="10" id="KW-0735">Signal-anchor</keyword>
<dbReference type="OrthoDB" id="1628901at2"/>
<evidence type="ECO:0000313" key="12">
    <source>
        <dbReference type="EMBL" id="ODS11496.1"/>
    </source>
</evidence>
<keyword evidence="5 10" id="KW-0997">Cell inner membrane</keyword>
<organism evidence="12 13">
    <name type="scientific">Vibrio scophthalmi</name>
    <dbReference type="NCBI Taxonomy" id="45658"/>
    <lineage>
        <taxon>Bacteria</taxon>
        <taxon>Pseudomonadati</taxon>
        <taxon>Pseudomonadota</taxon>
        <taxon>Gammaproteobacteria</taxon>
        <taxon>Vibrionales</taxon>
        <taxon>Vibrionaceae</taxon>
        <taxon>Vibrio</taxon>
    </lineage>
</organism>
<dbReference type="FunFam" id="3.30.1150.10:FF:000006">
    <property type="entry name" value="Protein TonB"/>
    <property type="match status" value="1"/>
</dbReference>
<evidence type="ECO:0000256" key="9">
    <source>
        <dbReference type="ARBA" id="ARBA00023136"/>
    </source>
</evidence>
<keyword evidence="6" id="KW-0812">Transmembrane</keyword>
<evidence type="ECO:0000256" key="1">
    <source>
        <dbReference type="ARBA" id="ARBA00004383"/>
    </source>
</evidence>